<dbReference type="SMART" id="SM00054">
    <property type="entry name" value="EFh"/>
    <property type="match status" value="1"/>
</dbReference>
<dbReference type="PANTHER" id="PTHR11216:SF31">
    <property type="entry name" value="AT21416P"/>
    <property type="match status" value="1"/>
</dbReference>
<dbReference type="PROSITE" id="PS51718">
    <property type="entry name" value="G_DYNAMIN_2"/>
    <property type="match status" value="1"/>
</dbReference>
<gene>
    <name evidence="13" type="primary">ABSGL_07597.1 scaffold 8901</name>
</gene>
<dbReference type="GO" id="GO:0010008">
    <property type="term" value="C:endosome membrane"/>
    <property type="evidence" value="ECO:0007669"/>
    <property type="project" value="UniProtKB-SubCell"/>
</dbReference>
<evidence type="ECO:0000259" key="11">
    <source>
        <dbReference type="PROSITE" id="PS50222"/>
    </source>
</evidence>
<dbReference type="GO" id="GO:0005509">
    <property type="term" value="F:calcium ion binding"/>
    <property type="evidence" value="ECO:0007669"/>
    <property type="project" value="InterPro"/>
</dbReference>
<evidence type="ECO:0000256" key="9">
    <source>
        <dbReference type="SAM" id="MobiDB-lite"/>
    </source>
</evidence>
<dbReference type="OMA" id="ISAKKEM"/>
<proteinExistence type="predicted"/>
<dbReference type="Pfam" id="PF18150">
    <property type="entry name" value="DUF5600"/>
    <property type="match status" value="1"/>
</dbReference>
<evidence type="ECO:0000256" key="3">
    <source>
        <dbReference type="ARBA" id="ARBA00022475"/>
    </source>
</evidence>
<dbReference type="Gene3D" id="3.40.50.300">
    <property type="entry name" value="P-loop containing nucleotide triphosphate hydrolases"/>
    <property type="match status" value="1"/>
</dbReference>
<evidence type="ECO:0000313" key="14">
    <source>
        <dbReference type="Proteomes" id="UP000078561"/>
    </source>
</evidence>
<keyword evidence="5" id="KW-0547">Nucleotide-binding</keyword>
<dbReference type="InterPro" id="IPR027417">
    <property type="entry name" value="P-loop_NTPase"/>
</dbReference>
<dbReference type="CDD" id="cd00052">
    <property type="entry name" value="EH"/>
    <property type="match status" value="1"/>
</dbReference>
<dbReference type="GO" id="GO:0005525">
    <property type="term" value="F:GTP binding"/>
    <property type="evidence" value="ECO:0007669"/>
    <property type="project" value="InterPro"/>
</dbReference>
<dbReference type="InterPro" id="IPR002048">
    <property type="entry name" value="EF_hand_dom"/>
</dbReference>
<dbReference type="Proteomes" id="UP000078561">
    <property type="component" value="Unassembled WGS sequence"/>
</dbReference>
<dbReference type="InterPro" id="IPR040990">
    <property type="entry name" value="DUF5600"/>
</dbReference>
<dbReference type="InterPro" id="IPR045063">
    <property type="entry name" value="Dynamin_N"/>
</dbReference>
<keyword evidence="8" id="KW-0472">Membrane</keyword>
<dbReference type="AlphaFoldDB" id="A0A168P6N4"/>
<accession>A0A168P6N4</accession>
<evidence type="ECO:0000256" key="5">
    <source>
        <dbReference type="ARBA" id="ARBA00022741"/>
    </source>
</evidence>
<dbReference type="PROSITE" id="PS50031">
    <property type="entry name" value="EH"/>
    <property type="match status" value="1"/>
</dbReference>
<dbReference type="EMBL" id="LT553594">
    <property type="protein sequence ID" value="SAM01847.1"/>
    <property type="molecule type" value="Genomic_DNA"/>
</dbReference>
<dbReference type="SUPFAM" id="SSF47473">
    <property type="entry name" value="EF-hand"/>
    <property type="match status" value="1"/>
</dbReference>
<dbReference type="STRING" id="4829.A0A168P6N4"/>
<evidence type="ECO:0000256" key="4">
    <source>
        <dbReference type="ARBA" id="ARBA00022723"/>
    </source>
</evidence>
<dbReference type="PROSITE" id="PS50222">
    <property type="entry name" value="EF_HAND_2"/>
    <property type="match status" value="1"/>
</dbReference>
<dbReference type="CDD" id="cd09913">
    <property type="entry name" value="EHD"/>
    <property type="match status" value="1"/>
</dbReference>
<evidence type="ECO:0000256" key="1">
    <source>
        <dbReference type="ARBA" id="ARBA00004413"/>
    </source>
</evidence>
<keyword evidence="6" id="KW-0967">Endosome</keyword>
<dbReference type="InterPro" id="IPR030381">
    <property type="entry name" value="G_DYNAMIN_dom"/>
</dbReference>
<dbReference type="InterPro" id="IPR000261">
    <property type="entry name" value="EH_dom"/>
</dbReference>
<name>A0A168P6N4_ABSGL</name>
<dbReference type="SMART" id="SM00027">
    <property type="entry name" value="EH"/>
    <property type="match status" value="1"/>
</dbReference>
<dbReference type="GO" id="GO:0005886">
    <property type="term" value="C:plasma membrane"/>
    <property type="evidence" value="ECO:0007669"/>
    <property type="project" value="UniProtKB-SubCell"/>
</dbReference>
<dbReference type="InterPro" id="IPR031692">
    <property type="entry name" value="EHD_N"/>
</dbReference>
<dbReference type="Pfam" id="PF16880">
    <property type="entry name" value="EHD_N"/>
    <property type="match status" value="1"/>
</dbReference>
<dbReference type="GO" id="GO:0016197">
    <property type="term" value="P:endosomal transport"/>
    <property type="evidence" value="ECO:0007669"/>
    <property type="project" value="TreeGrafter"/>
</dbReference>
<dbReference type="GO" id="GO:0006897">
    <property type="term" value="P:endocytosis"/>
    <property type="evidence" value="ECO:0007669"/>
    <property type="project" value="TreeGrafter"/>
</dbReference>
<evidence type="ECO:0000256" key="7">
    <source>
        <dbReference type="ARBA" id="ARBA00022837"/>
    </source>
</evidence>
<dbReference type="InParanoid" id="A0A168P6N4"/>
<keyword evidence="4" id="KW-0479">Metal-binding</keyword>
<feature type="domain" description="Dynamin-type G" evidence="12">
    <location>
        <begin position="81"/>
        <end position="318"/>
    </location>
</feature>
<protein>
    <submittedName>
        <fullName evidence="13">Uncharacterized protein</fullName>
    </submittedName>
</protein>
<feature type="domain" description="EH" evidence="10">
    <location>
        <begin position="465"/>
        <end position="552"/>
    </location>
</feature>
<evidence type="ECO:0000313" key="13">
    <source>
        <dbReference type="EMBL" id="SAM01847.1"/>
    </source>
</evidence>
<comment type="subcellular location">
    <subcellularLocation>
        <location evidence="1">Cell membrane</location>
        <topology evidence="1">Peripheral membrane protein</topology>
        <orientation evidence="1">Cytoplasmic side</orientation>
    </subcellularLocation>
    <subcellularLocation>
        <location evidence="2">Endosome membrane</location>
        <topology evidence="2">Peripheral membrane protein</topology>
    </subcellularLocation>
</comment>
<keyword evidence="3" id="KW-1003">Cell membrane</keyword>
<evidence type="ECO:0000256" key="8">
    <source>
        <dbReference type="ARBA" id="ARBA00023136"/>
    </source>
</evidence>
<reference evidence="13" key="1">
    <citation type="submission" date="2016-04" db="EMBL/GenBank/DDBJ databases">
        <authorList>
            <person name="Evans L.H."/>
            <person name="Alamgir A."/>
            <person name="Owens N."/>
            <person name="Weber N.D."/>
            <person name="Virtaneva K."/>
            <person name="Barbian K."/>
            <person name="Babar A."/>
            <person name="Rosenke K."/>
        </authorList>
    </citation>
    <scope>NUCLEOTIDE SEQUENCE [LARGE SCALE GENOMIC DNA]</scope>
    <source>
        <strain evidence="13">CBS 101.48</strain>
    </source>
</reference>
<sequence length="552" mass="62691">MLKKNGKSKSDTGPREGYPTWEDDEYGQIVDDVKRIYKAKIKPLEVTYNFEGFHSSPLTDADIEAKPIVLLIGQYSTVSSNKRNNHLPLTSFSTQGKTTFINYLLDKSYPGEHIGVEPTTDRFVAVMNGDEDRVIPGNAAAVNQQLPFQGLNRFGQAFLSRFQVSQTNSPVLENMTIIDTPGILAGDKQRIERGYDFTEVIDWYAQRSDLILLLFDSHKLDISNEFKLAIHSLRGQEEKIRVVLNKSDMVSQQQLMRVYGAMMWSLGKVVSTPEVMRVYLGSFWTEKPPNCFEDCRALIEAESKDLLRDLKNLRRNAAIRKVNDIVKRARTARVHALIIGHLKKEMPSMFGKKKKSAKLLDNLGLEFQKIQQRHHLPSGDFPDPEKFKHNLSLYNMDKFKTLNKDLLYRVDDALSNDLPKVMAKFPTGNPELAESQRNPFDIEDETQPAADGELPASFWNYSSVDKNNYNPLFQSLHPRDGKVNGNAVKPVLMESGLSNDDLAKIWRLADWDGDGYMDLDEFSVAMHLITAVQRGAYLPEKLPSTLMPSRKV</sequence>
<dbReference type="SUPFAM" id="SSF52540">
    <property type="entry name" value="P-loop containing nucleoside triphosphate hydrolases"/>
    <property type="match status" value="1"/>
</dbReference>
<evidence type="ECO:0000256" key="2">
    <source>
        <dbReference type="ARBA" id="ARBA00004481"/>
    </source>
</evidence>
<evidence type="ECO:0000256" key="6">
    <source>
        <dbReference type="ARBA" id="ARBA00022753"/>
    </source>
</evidence>
<organism evidence="13">
    <name type="scientific">Absidia glauca</name>
    <name type="common">Pin mould</name>
    <dbReference type="NCBI Taxonomy" id="4829"/>
    <lineage>
        <taxon>Eukaryota</taxon>
        <taxon>Fungi</taxon>
        <taxon>Fungi incertae sedis</taxon>
        <taxon>Mucoromycota</taxon>
        <taxon>Mucoromycotina</taxon>
        <taxon>Mucoromycetes</taxon>
        <taxon>Mucorales</taxon>
        <taxon>Cunninghamellaceae</taxon>
        <taxon>Absidia</taxon>
    </lineage>
</organism>
<dbReference type="OrthoDB" id="1716625at2759"/>
<dbReference type="Gene3D" id="1.10.238.10">
    <property type="entry name" value="EF-hand"/>
    <property type="match status" value="1"/>
</dbReference>
<evidence type="ECO:0000259" key="12">
    <source>
        <dbReference type="PROSITE" id="PS51718"/>
    </source>
</evidence>
<feature type="region of interest" description="Disordered" evidence="9">
    <location>
        <begin position="1"/>
        <end position="22"/>
    </location>
</feature>
<dbReference type="PANTHER" id="PTHR11216">
    <property type="entry name" value="EH DOMAIN"/>
    <property type="match status" value="1"/>
</dbReference>
<feature type="domain" description="EF-hand" evidence="11">
    <location>
        <begin position="497"/>
        <end position="532"/>
    </location>
</feature>
<dbReference type="Pfam" id="PF12763">
    <property type="entry name" value="EH"/>
    <property type="match status" value="1"/>
</dbReference>
<dbReference type="InterPro" id="IPR011992">
    <property type="entry name" value="EF-hand-dom_pair"/>
</dbReference>
<keyword evidence="14" id="KW-1185">Reference proteome</keyword>
<keyword evidence="7" id="KW-0106">Calcium</keyword>
<dbReference type="Pfam" id="PF00350">
    <property type="entry name" value="Dynamin_N"/>
    <property type="match status" value="1"/>
</dbReference>
<evidence type="ECO:0000259" key="10">
    <source>
        <dbReference type="PROSITE" id="PS50031"/>
    </source>
</evidence>
<dbReference type="Gene3D" id="1.10.268.20">
    <property type="match status" value="2"/>
</dbReference>